<dbReference type="PANTHER" id="PTHR45642:SF145">
    <property type="entry name" value="OS05G0468500 PROTEIN"/>
    <property type="match status" value="1"/>
</dbReference>
<dbReference type="GO" id="GO:0016788">
    <property type="term" value="F:hydrolase activity, acting on ester bonds"/>
    <property type="evidence" value="ECO:0007669"/>
    <property type="project" value="InterPro"/>
</dbReference>
<keyword evidence="2" id="KW-0732">Signal</keyword>
<evidence type="ECO:0000313" key="3">
    <source>
        <dbReference type="EMBL" id="KAK1697415.1"/>
    </source>
</evidence>
<comment type="similarity">
    <text evidence="1">Belongs to the 'GDSL' lipolytic enzyme family.</text>
</comment>
<dbReference type="InterPro" id="IPR001087">
    <property type="entry name" value="GDSL"/>
</dbReference>
<comment type="caution">
    <text evidence="3">The sequence shown here is derived from an EMBL/GenBank/DDBJ whole genome shotgun (WGS) entry which is preliminary data.</text>
</comment>
<proteinExistence type="inferred from homology"/>
<accession>A0AAD8X6H8</accession>
<evidence type="ECO:0000256" key="2">
    <source>
        <dbReference type="SAM" id="SignalP"/>
    </source>
</evidence>
<organism evidence="3 4">
    <name type="scientific">Lolium multiflorum</name>
    <name type="common">Italian ryegrass</name>
    <name type="synonym">Lolium perenne subsp. multiflorum</name>
    <dbReference type="NCBI Taxonomy" id="4521"/>
    <lineage>
        <taxon>Eukaryota</taxon>
        <taxon>Viridiplantae</taxon>
        <taxon>Streptophyta</taxon>
        <taxon>Embryophyta</taxon>
        <taxon>Tracheophyta</taxon>
        <taxon>Spermatophyta</taxon>
        <taxon>Magnoliopsida</taxon>
        <taxon>Liliopsida</taxon>
        <taxon>Poales</taxon>
        <taxon>Poaceae</taxon>
        <taxon>BOP clade</taxon>
        <taxon>Pooideae</taxon>
        <taxon>Poodae</taxon>
        <taxon>Poeae</taxon>
        <taxon>Poeae Chloroplast Group 2 (Poeae type)</taxon>
        <taxon>Loliodinae</taxon>
        <taxon>Loliinae</taxon>
        <taxon>Lolium</taxon>
    </lineage>
</organism>
<reference evidence="3" key="1">
    <citation type="submission" date="2023-07" db="EMBL/GenBank/DDBJ databases">
        <title>A chromosome-level genome assembly of Lolium multiflorum.</title>
        <authorList>
            <person name="Chen Y."/>
            <person name="Copetti D."/>
            <person name="Kolliker R."/>
            <person name="Studer B."/>
        </authorList>
    </citation>
    <scope>NUCLEOTIDE SEQUENCE</scope>
    <source>
        <strain evidence="3">02402/16</strain>
        <tissue evidence="3">Leaf</tissue>
    </source>
</reference>
<dbReference type="AlphaFoldDB" id="A0AAD8X6H8"/>
<evidence type="ECO:0000256" key="1">
    <source>
        <dbReference type="ARBA" id="ARBA00008668"/>
    </source>
</evidence>
<gene>
    <name evidence="3" type="ORF">QYE76_014112</name>
</gene>
<name>A0AAD8X6H8_LOLMU</name>
<sequence length="381" mass="40574">MAPSLATTALFLAALLVVSVSPAAAARSGSKHAIPTASSSDGKPTAAATTHDIPAVFAFGDSTLDPGNNNRLLTLVRADHAPYGRAFPAGVAPSGRFSDGKLITDYIVAALGIKDLLPAYHDHGLTHANATTGVSFASGGSGLDDLTAHGVLVSTFESQISDFQQLLSRIGEPQASDIAGKSLFILSAGTNDVTMNYYMMPFRALNYPTIDGYHDYLINKFQSYIQSLYKLGARRFIVAGMPPVGCLPVMKSLRGMQPPLSSGHGCVELQNQETQRYNAKLQKALAQLEANSTGATVSFVDNYTPLLDMVTHPDKYGFTQTGLGCCGTGMMEMGALCTSLLPQCKSPEQYMFFDSVHPTQATYKAMADQIIKAHISQFTNN</sequence>
<dbReference type="InterPro" id="IPR050592">
    <property type="entry name" value="GDSL_lipolytic_enzyme"/>
</dbReference>
<dbReference type="Proteomes" id="UP001231189">
    <property type="component" value="Unassembled WGS sequence"/>
</dbReference>
<dbReference type="CDD" id="cd01837">
    <property type="entry name" value="SGNH_plant_lipase_like"/>
    <property type="match status" value="1"/>
</dbReference>
<dbReference type="PANTHER" id="PTHR45642">
    <property type="entry name" value="GDSL ESTERASE/LIPASE EXL3"/>
    <property type="match status" value="1"/>
</dbReference>
<protein>
    <recommendedName>
        <fullName evidence="5">GDSL esterase/lipase</fullName>
    </recommendedName>
</protein>
<feature type="chain" id="PRO_5042034805" description="GDSL esterase/lipase" evidence="2">
    <location>
        <begin position="26"/>
        <end position="381"/>
    </location>
</feature>
<keyword evidence="4" id="KW-1185">Reference proteome</keyword>
<dbReference type="SUPFAM" id="SSF52266">
    <property type="entry name" value="SGNH hydrolase"/>
    <property type="match status" value="1"/>
</dbReference>
<dbReference type="Gene3D" id="3.40.50.1110">
    <property type="entry name" value="SGNH hydrolase"/>
    <property type="match status" value="1"/>
</dbReference>
<evidence type="ECO:0000313" key="4">
    <source>
        <dbReference type="Proteomes" id="UP001231189"/>
    </source>
</evidence>
<dbReference type="EMBL" id="JAUUTY010000001">
    <property type="protein sequence ID" value="KAK1697415.1"/>
    <property type="molecule type" value="Genomic_DNA"/>
</dbReference>
<dbReference type="InterPro" id="IPR036514">
    <property type="entry name" value="SGNH_hydro_sf"/>
</dbReference>
<dbReference type="Pfam" id="PF00657">
    <property type="entry name" value="Lipase_GDSL"/>
    <property type="match status" value="1"/>
</dbReference>
<evidence type="ECO:0008006" key="5">
    <source>
        <dbReference type="Google" id="ProtNLM"/>
    </source>
</evidence>
<feature type="signal peptide" evidence="2">
    <location>
        <begin position="1"/>
        <end position="25"/>
    </location>
</feature>
<dbReference type="InterPro" id="IPR035669">
    <property type="entry name" value="SGNH_plant_lipase-like"/>
</dbReference>